<evidence type="ECO:0000313" key="2">
    <source>
        <dbReference type="Proteomes" id="UP000008549"/>
    </source>
</evidence>
<protein>
    <submittedName>
        <fullName evidence="1">Protein CBG05773</fullName>
    </submittedName>
</protein>
<accession>A8X1N7</accession>
<keyword evidence="2" id="KW-1185">Reference proteome</keyword>
<organism evidence="1 2">
    <name type="scientific">Caenorhabditis briggsae</name>
    <dbReference type="NCBI Taxonomy" id="6238"/>
    <lineage>
        <taxon>Eukaryota</taxon>
        <taxon>Metazoa</taxon>
        <taxon>Ecdysozoa</taxon>
        <taxon>Nematoda</taxon>
        <taxon>Chromadorea</taxon>
        <taxon>Rhabditida</taxon>
        <taxon>Rhabditina</taxon>
        <taxon>Rhabditomorpha</taxon>
        <taxon>Rhabditoidea</taxon>
        <taxon>Rhabditidae</taxon>
        <taxon>Peloderinae</taxon>
        <taxon>Caenorhabditis</taxon>
    </lineage>
</organism>
<dbReference type="GeneID" id="8575083"/>
<dbReference type="RefSeq" id="XP_002633086.1">
    <property type="nucleotide sequence ID" value="XM_002633040.1"/>
</dbReference>
<name>A8X1N7_CAEBR</name>
<dbReference type="EMBL" id="HE600909">
    <property type="protein sequence ID" value="CAP26547.1"/>
    <property type="molecule type" value="Genomic_DNA"/>
</dbReference>
<dbReference type="KEGG" id="cbr:CBG_05773"/>
<reference evidence="1 2" key="1">
    <citation type="journal article" date="2003" name="PLoS Biol.">
        <title>The genome sequence of Caenorhabditis briggsae: a platform for comparative genomics.</title>
        <authorList>
            <person name="Stein L.D."/>
            <person name="Bao Z."/>
            <person name="Blasiar D."/>
            <person name="Blumenthal T."/>
            <person name="Brent M.R."/>
            <person name="Chen N."/>
            <person name="Chinwalla A."/>
            <person name="Clarke L."/>
            <person name="Clee C."/>
            <person name="Coghlan A."/>
            <person name="Coulson A."/>
            <person name="D'Eustachio P."/>
            <person name="Fitch D.H."/>
            <person name="Fulton L.A."/>
            <person name="Fulton R.E."/>
            <person name="Griffiths-Jones S."/>
            <person name="Harris T.W."/>
            <person name="Hillier L.W."/>
            <person name="Kamath R."/>
            <person name="Kuwabara P.E."/>
            <person name="Mardis E.R."/>
            <person name="Marra M.A."/>
            <person name="Miner T.L."/>
            <person name="Minx P."/>
            <person name="Mullikin J.C."/>
            <person name="Plumb R.W."/>
            <person name="Rogers J."/>
            <person name="Schein J.E."/>
            <person name="Sohrmann M."/>
            <person name="Spieth J."/>
            <person name="Stajich J.E."/>
            <person name="Wei C."/>
            <person name="Willey D."/>
            <person name="Wilson R.K."/>
            <person name="Durbin R."/>
            <person name="Waterston R.H."/>
        </authorList>
    </citation>
    <scope>NUCLEOTIDE SEQUENCE [LARGE SCALE GENOMIC DNA]</scope>
    <source>
        <strain evidence="1 2">AF16</strain>
    </source>
</reference>
<dbReference type="Proteomes" id="UP000008549">
    <property type="component" value="Unassembled WGS sequence"/>
</dbReference>
<dbReference type="CTD" id="8575083"/>
<dbReference type="InParanoid" id="A8X1N7"/>
<dbReference type="AlphaFoldDB" id="A8X1N7"/>
<sequence length="138" mass="16187">MNTFESEDAKYDYFQLNVSGKAIDFRISDREYILPAAVFDLCDIEAVIQSTHSYLLDIFGKSVKYNWKAEDTEKESEEISIPYIPKLKNIRSVLFSHFIKNIFNRQPHNVVRESDNRVASVLIEQETLRFGVWDKTEE</sequence>
<dbReference type="HOGENOM" id="CLU_1620505_0_0_1"/>
<reference evidence="1 2" key="2">
    <citation type="journal article" date="2011" name="PLoS Genet.">
        <title>Caenorhabditis briggsae recombinant inbred line genotypes reveal inter-strain incompatibility and the evolution of recombination.</title>
        <authorList>
            <person name="Ross J.A."/>
            <person name="Koboldt D.C."/>
            <person name="Staisch J.E."/>
            <person name="Chamberlin H.M."/>
            <person name="Gupta B.P."/>
            <person name="Miller R.D."/>
            <person name="Baird S.E."/>
            <person name="Haag E.S."/>
        </authorList>
    </citation>
    <scope>NUCLEOTIDE SEQUENCE [LARGE SCALE GENOMIC DNA]</scope>
    <source>
        <strain evidence="1 2">AF16</strain>
    </source>
</reference>
<gene>
    <name evidence="1" type="ORF">CBG05773</name>
    <name evidence="1" type="ORF">CBG_05773</name>
</gene>
<evidence type="ECO:0000313" key="1">
    <source>
        <dbReference type="EMBL" id="CAP26547.1"/>
    </source>
</evidence>
<proteinExistence type="predicted"/>